<dbReference type="Proteomes" id="UP000653674">
    <property type="component" value="Unassembled WGS sequence"/>
</dbReference>
<feature type="signal peptide" evidence="1">
    <location>
        <begin position="1"/>
        <end position="21"/>
    </location>
</feature>
<keyword evidence="1" id="KW-0732">Signal</keyword>
<feature type="chain" id="PRO_5038754455" evidence="1">
    <location>
        <begin position="22"/>
        <end position="237"/>
    </location>
</feature>
<dbReference type="PROSITE" id="PS51257">
    <property type="entry name" value="PROKAR_LIPOPROTEIN"/>
    <property type="match status" value="1"/>
</dbReference>
<accession>A0A8J3LS60</accession>
<reference evidence="2" key="1">
    <citation type="submission" date="2021-01" db="EMBL/GenBank/DDBJ databases">
        <title>Whole genome shotgun sequence of Planosporangium flavigriseum NBRC 105377.</title>
        <authorList>
            <person name="Komaki H."/>
            <person name="Tamura T."/>
        </authorList>
    </citation>
    <scope>NUCLEOTIDE SEQUENCE</scope>
    <source>
        <strain evidence="2">NBRC 105377</strain>
    </source>
</reference>
<keyword evidence="3" id="KW-1185">Reference proteome</keyword>
<sequence>MRITRIAVVAAGLTVGLTACTSNGSLTGSTAPSASTSVSTSVSTSASAGTSAGASAGPSVAGVANPCVVGTWKSTGMNGTFDANGVRGTTNGGVGLSLTVAASGATVVDFTGMQPVSFSATAGTSEIKGQFLYGGKVAGSVAVPATATTTGVWKPIGATDWRTLTVTVDMISPVSGRVFDHMKIADFATAGGSQTGGSVDLQPILREAAYECSGNSLKLGPPPGTTSAVGTWVLQRA</sequence>
<dbReference type="EMBL" id="BONU01000005">
    <property type="protein sequence ID" value="GIG72666.1"/>
    <property type="molecule type" value="Genomic_DNA"/>
</dbReference>
<comment type="caution">
    <text evidence="2">The sequence shown here is derived from an EMBL/GenBank/DDBJ whole genome shotgun (WGS) entry which is preliminary data.</text>
</comment>
<evidence type="ECO:0000256" key="1">
    <source>
        <dbReference type="SAM" id="SignalP"/>
    </source>
</evidence>
<evidence type="ECO:0000313" key="3">
    <source>
        <dbReference type="Proteomes" id="UP000653674"/>
    </source>
</evidence>
<name>A0A8J3LS60_9ACTN</name>
<gene>
    <name evidence="2" type="ORF">Pfl04_10700</name>
</gene>
<dbReference type="RefSeq" id="WP_168075532.1">
    <property type="nucleotide sequence ID" value="NZ_BAAAQJ010000019.1"/>
</dbReference>
<evidence type="ECO:0000313" key="2">
    <source>
        <dbReference type="EMBL" id="GIG72666.1"/>
    </source>
</evidence>
<protein>
    <submittedName>
        <fullName evidence="2">Uncharacterized protein</fullName>
    </submittedName>
</protein>
<organism evidence="2 3">
    <name type="scientific">Planosporangium flavigriseum</name>
    <dbReference type="NCBI Taxonomy" id="373681"/>
    <lineage>
        <taxon>Bacteria</taxon>
        <taxon>Bacillati</taxon>
        <taxon>Actinomycetota</taxon>
        <taxon>Actinomycetes</taxon>
        <taxon>Micromonosporales</taxon>
        <taxon>Micromonosporaceae</taxon>
        <taxon>Planosporangium</taxon>
    </lineage>
</organism>
<dbReference type="AlphaFoldDB" id="A0A8J3LS60"/>
<proteinExistence type="predicted"/>